<dbReference type="Pfam" id="PF04203">
    <property type="entry name" value="Sortase"/>
    <property type="match status" value="1"/>
</dbReference>
<evidence type="ECO:0000256" key="3">
    <source>
        <dbReference type="SAM" id="SignalP"/>
    </source>
</evidence>
<reference evidence="5" key="1">
    <citation type="submission" date="2023-07" db="EMBL/GenBank/DDBJ databases">
        <title>Myceligenerans salitolerans sp. nov., a halotolerant actinomycete isolated from a salt lake in Xinjiang, China.</title>
        <authorList>
            <person name="Guan T."/>
        </authorList>
    </citation>
    <scope>NUCLEOTIDE SEQUENCE [LARGE SCALE GENOMIC DNA]</scope>
    <source>
        <strain evidence="5">XHU 5031</strain>
    </source>
</reference>
<evidence type="ECO:0000256" key="2">
    <source>
        <dbReference type="SAM" id="MobiDB-lite"/>
    </source>
</evidence>
<dbReference type="InterPro" id="IPR023365">
    <property type="entry name" value="Sortase_dom-sf"/>
</dbReference>
<dbReference type="NCBIfam" id="NF033748">
    <property type="entry name" value="class_F_sortase"/>
    <property type="match status" value="1"/>
</dbReference>
<evidence type="ECO:0000256" key="1">
    <source>
        <dbReference type="ARBA" id="ARBA00022801"/>
    </source>
</evidence>
<dbReference type="SUPFAM" id="SSF63817">
    <property type="entry name" value="Sortase"/>
    <property type="match status" value="1"/>
</dbReference>
<dbReference type="InterPro" id="IPR005754">
    <property type="entry name" value="Sortase"/>
</dbReference>
<dbReference type="Gene3D" id="2.40.260.10">
    <property type="entry name" value="Sortase"/>
    <property type="match status" value="1"/>
</dbReference>
<name>A0ABS3IDJ3_9MICO</name>
<keyword evidence="5" id="KW-1185">Reference proteome</keyword>
<dbReference type="EMBL" id="JAFMPK010000048">
    <property type="protein sequence ID" value="MBO0611110.1"/>
    <property type="molecule type" value="Genomic_DNA"/>
</dbReference>
<proteinExistence type="predicted"/>
<evidence type="ECO:0000313" key="4">
    <source>
        <dbReference type="EMBL" id="MBO0611110.1"/>
    </source>
</evidence>
<feature type="compositionally biased region" description="Low complexity" evidence="2">
    <location>
        <begin position="32"/>
        <end position="50"/>
    </location>
</feature>
<accession>A0ABS3IDJ3</accession>
<evidence type="ECO:0000313" key="5">
    <source>
        <dbReference type="Proteomes" id="UP000664617"/>
    </source>
</evidence>
<organism evidence="4 5">
    <name type="scientific">Myceligenerans salitolerans</name>
    <dbReference type="NCBI Taxonomy" id="1230528"/>
    <lineage>
        <taxon>Bacteria</taxon>
        <taxon>Bacillati</taxon>
        <taxon>Actinomycetota</taxon>
        <taxon>Actinomycetes</taxon>
        <taxon>Micrococcales</taxon>
        <taxon>Promicromonosporaceae</taxon>
        <taxon>Myceligenerans</taxon>
    </lineage>
</organism>
<sequence length="229" mass="23441">MVAVCAALVVIGGVAAAWAAAHQVGPPPAPPAAADVTETGPAAPNGAPEPADGRPSASSRTMPTAPDGPAEATARPMPASRPTAVRIPSIGVDSPVHGLGLDPEGRLRVPSGARYDEVAWYDGSPTPGEAGPAVLEGHVTGTGYRPSVFFELGNTRPGDRIEVDRADGSTAVFEVTEIRSAPRADFPRVDVYGATKGPELRVITCGGTFDEESGHHLDNVIVFAELVRG</sequence>
<dbReference type="InterPro" id="IPR042001">
    <property type="entry name" value="Sortase_F"/>
</dbReference>
<comment type="caution">
    <text evidence="4">The sequence shown here is derived from an EMBL/GenBank/DDBJ whole genome shotgun (WGS) entry which is preliminary data.</text>
</comment>
<gene>
    <name evidence="4" type="ORF">J0911_18990</name>
</gene>
<feature type="chain" id="PRO_5046071071" evidence="3">
    <location>
        <begin position="20"/>
        <end position="229"/>
    </location>
</feature>
<dbReference type="CDD" id="cd05829">
    <property type="entry name" value="Sortase_F"/>
    <property type="match status" value="1"/>
</dbReference>
<feature type="signal peptide" evidence="3">
    <location>
        <begin position="1"/>
        <end position="19"/>
    </location>
</feature>
<dbReference type="Proteomes" id="UP000664617">
    <property type="component" value="Unassembled WGS sequence"/>
</dbReference>
<keyword evidence="3" id="KW-0732">Signal</keyword>
<keyword evidence="1" id="KW-0378">Hydrolase</keyword>
<feature type="region of interest" description="Disordered" evidence="2">
    <location>
        <begin position="25"/>
        <end position="91"/>
    </location>
</feature>
<protein>
    <submittedName>
        <fullName evidence="4">Class F sortase</fullName>
    </submittedName>
</protein>